<protein>
    <submittedName>
        <fullName evidence="5">LSU ribosomal protein L20p</fullName>
    </submittedName>
</protein>
<dbReference type="Pfam" id="PF00453">
    <property type="entry name" value="Ribosomal_L20"/>
    <property type="match status" value="1"/>
</dbReference>
<dbReference type="PANTHER" id="PTHR10986">
    <property type="entry name" value="39S RIBOSOMAL PROTEIN L20"/>
    <property type="match status" value="1"/>
</dbReference>
<reference evidence="5" key="1">
    <citation type="submission" date="2018-06" db="EMBL/GenBank/DDBJ databases">
        <authorList>
            <person name="Zhirakovskaya E."/>
        </authorList>
    </citation>
    <scope>NUCLEOTIDE SEQUENCE</scope>
</reference>
<dbReference type="HAMAP" id="MF_00382">
    <property type="entry name" value="Ribosomal_bL20"/>
    <property type="match status" value="1"/>
</dbReference>
<organism evidence="5">
    <name type="scientific">hydrothermal vent metagenome</name>
    <dbReference type="NCBI Taxonomy" id="652676"/>
    <lineage>
        <taxon>unclassified sequences</taxon>
        <taxon>metagenomes</taxon>
        <taxon>ecological metagenomes</taxon>
    </lineage>
</organism>
<dbReference type="GO" id="GO:0005840">
    <property type="term" value="C:ribosome"/>
    <property type="evidence" value="ECO:0007669"/>
    <property type="project" value="UniProtKB-KW"/>
</dbReference>
<dbReference type="GO" id="GO:1990904">
    <property type="term" value="C:ribonucleoprotein complex"/>
    <property type="evidence" value="ECO:0007669"/>
    <property type="project" value="UniProtKB-KW"/>
</dbReference>
<dbReference type="GO" id="GO:0003735">
    <property type="term" value="F:structural constituent of ribosome"/>
    <property type="evidence" value="ECO:0007669"/>
    <property type="project" value="InterPro"/>
</dbReference>
<dbReference type="CDD" id="cd07026">
    <property type="entry name" value="Ribosomal_L20"/>
    <property type="match status" value="1"/>
</dbReference>
<keyword evidence="3" id="KW-0687">Ribonucleoprotein</keyword>
<comment type="similarity">
    <text evidence="1">Belongs to the bacterial ribosomal protein bL20 family.</text>
</comment>
<sequence length="122" mass="14188">MVKISTAASSHRRKKRVLKSAKGQFGQRSRRYQQAKRSVIKGMTYEYRDRKVRQREFRRLWIVRINAACQESGISYSRFIKGLIDAKVDINRKVISELAISSPEAFQKLVKLSKETIAQNVN</sequence>
<dbReference type="InterPro" id="IPR005813">
    <property type="entry name" value="Ribosomal_bL20"/>
</dbReference>
<evidence type="ECO:0000256" key="4">
    <source>
        <dbReference type="SAM" id="MobiDB-lite"/>
    </source>
</evidence>
<name>A0A3B0TQH2_9ZZZZ</name>
<dbReference type="FunFam" id="1.10.1900.20:FF:000001">
    <property type="entry name" value="50S ribosomal protein L20"/>
    <property type="match status" value="1"/>
</dbReference>
<dbReference type="PRINTS" id="PR00062">
    <property type="entry name" value="RIBOSOMALL20"/>
</dbReference>
<evidence type="ECO:0000256" key="3">
    <source>
        <dbReference type="ARBA" id="ARBA00023274"/>
    </source>
</evidence>
<feature type="region of interest" description="Disordered" evidence="4">
    <location>
        <begin position="1"/>
        <end position="32"/>
    </location>
</feature>
<evidence type="ECO:0000256" key="1">
    <source>
        <dbReference type="ARBA" id="ARBA00007698"/>
    </source>
</evidence>
<dbReference type="Gene3D" id="6.10.160.10">
    <property type="match status" value="1"/>
</dbReference>
<dbReference type="GO" id="GO:0006412">
    <property type="term" value="P:translation"/>
    <property type="evidence" value="ECO:0007669"/>
    <property type="project" value="InterPro"/>
</dbReference>
<accession>A0A3B0TQH2</accession>
<dbReference type="InterPro" id="IPR035566">
    <property type="entry name" value="Ribosomal_protein_bL20_C"/>
</dbReference>
<dbReference type="SUPFAM" id="SSF74731">
    <property type="entry name" value="Ribosomal protein L20"/>
    <property type="match status" value="1"/>
</dbReference>
<dbReference type="NCBIfam" id="TIGR01032">
    <property type="entry name" value="rplT_bact"/>
    <property type="match status" value="1"/>
</dbReference>
<proteinExistence type="inferred from homology"/>
<evidence type="ECO:0000256" key="2">
    <source>
        <dbReference type="ARBA" id="ARBA00022980"/>
    </source>
</evidence>
<feature type="compositionally biased region" description="Basic residues" evidence="4">
    <location>
        <begin position="10"/>
        <end position="19"/>
    </location>
</feature>
<evidence type="ECO:0000313" key="5">
    <source>
        <dbReference type="EMBL" id="VAW16702.1"/>
    </source>
</evidence>
<keyword evidence="2 5" id="KW-0689">Ribosomal protein</keyword>
<dbReference type="EMBL" id="UOEN01000338">
    <property type="protein sequence ID" value="VAW16702.1"/>
    <property type="molecule type" value="Genomic_DNA"/>
</dbReference>
<dbReference type="AlphaFoldDB" id="A0A3B0TQH2"/>
<gene>
    <name evidence="5" type="ORF">MNBD_BACTEROID05-1117</name>
</gene>
<dbReference type="Gene3D" id="1.10.1900.20">
    <property type="entry name" value="Ribosomal protein L20"/>
    <property type="match status" value="1"/>
</dbReference>
<dbReference type="GO" id="GO:0019843">
    <property type="term" value="F:rRNA binding"/>
    <property type="evidence" value="ECO:0007669"/>
    <property type="project" value="InterPro"/>
</dbReference>